<dbReference type="Gene3D" id="3.20.190.10">
    <property type="entry name" value="MutM-like, N-terminal"/>
    <property type="match status" value="1"/>
</dbReference>
<comment type="cofactor">
    <cofactor evidence="2">
        <name>Zn(2+)</name>
        <dbReference type="ChEBI" id="CHEBI:29105"/>
    </cofactor>
</comment>
<feature type="domain" description="Formamidopyrimidine-DNA glycosylase catalytic" evidence="21">
    <location>
        <begin position="1"/>
        <end position="91"/>
    </location>
</feature>
<gene>
    <name evidence="22" type="primary">mutM</name>
    <name evidence="22" type="ORF">IAC58_02765</name>
</gene>
<evidence type="ECO:0000256" key="15">
    <source>
        <dbReference type="ARBA" id="ARBA00023268"/>
    </source>
</evidence>
<keyword evidence="11" id="KW-0067">ATP-binding</keyword>
<dbReference type="GO" id="GO:0140078">
    <property type="term" value="F:class I DNA-(apurinic or apyrimidinic site) endonuclease activity"/>
    <property type="evidence" value="ECO:0007669"/>
    <property type="project" value="UniProtKB-EC"/>
</dbReference>
<dbReference type="EC" id="2.7.1.24" evidence="18"/>
<evidence type="ECO:0000256" key="11">
    <source>
        <dbReference type="ARBA" id="ARBA00022840"/>
    </source>
</evidence>
<dbReference type="CDD" id="cd08966">
    <property type="entry name" value="EcFpg-like_N"/>
    <property type="match status" value="1"/>
</dbReference>
<keyword evidence="8 19" id="KW-0863">Zinc-finger</keyword>
<dbReference type="AlphaFoldDB" id="A0A9D9DHV0"/>
<keyword evidence="16 22" id="KW-0326">Glycosidase</keyword>
<name>A0A9D9DHV0_9BACL</name>
<dbReference type="InterPro" id="IPR000214">
    <property type="entry name" value="Znf_DNA_glyclase/AP_lyase"/>
</dbReference>
<evidence type="ECO:0000256" key="14">
    <source>
        <dbReference type="ARBA" id="ARBA00023239"/>
    </source>
</evidence>
<evidence type="ECO:0000259" key="20">
    <source>
        <dbReference type="PROSITE" id="PS51066"/>
    </source>
</evidence>
<dbReference type="SUPFAM" id="SSF52540">
    <property type="entry name" value="P-loop containing nucleoside triphosphate hydrolases"/>
    <property type="match status" value="1"/>
</dbReference>
<dbReference type="SMART" id="SM01232">
    <property type="entry name" value="H2TH"/>
    <property type="match status" value="1"/>
</dbReference>
<evidence type="ECO:0000256" key="4">
    <source>
        <dbReference type="ARBA" id="ARBA00011245"/>
    </source>
</evidence>
<dbReference type="NCBIfam" id="TIGR00577">
    <property type="entry name" value="fpg"/>
    <property type="match status" value="1"/>
</dbReference>
<evidence type="ECO:0000256" key="12">
    <source>
        <dbReference type="ARBA" id="ARBA00023125"/>
    </source>
</evidence>
<reference evidence="22" key="1">
    <citation type="submission" date="2020-10" db="EMBL/GenBank/DDBJ databases">
        <authorList>
            <person name="Gilroy R."/>
        </authorList>
    </citation>
    <scope>NUCLEOTIDE SEQUENCE</scope>
    <source>
        <strain evidence="22">11159</strain>
    </source>
</reference>
<evidence type="ECO:0000259" key="21">
    <source>
        <dbReference type="PROSITE" id="PS51068"/>
    </source>
</evidence>
<feature type="non-terminal residue" evidence="22">
    <location>
        <position position="1"/>
    </location>
</feature>
<evidence type="ECO:0000256" key="19">
    <source>
        <dbReference type="PROSITE-ProRule" id="PRU00391"/>
    </source>
</evidence>
<comment type="similarity">
    <text evidence="3">Belongs to the FPG family.</text>
</comment>
<evidence type="ECO:0000256" key="1">
    <source>
        <dbReference type="ARBA" id="ARBA00001668"/>
    </source>
</evidence>
<dbReference type="SUPFAM" id="SSF81624">
    <property type="entry name" value="N-terminal domain of MutM-like DNA repair proteins"/>
    <property type="match status" value="1"/>
</dbReference>
<evidence type="ECO:0000256" key="6">
    <source>
        <dbReference type="ARBA" id="ARBA00022741"/>
    </source>
</evidence>
<dbReference type="PROSITE" id="PS51219">
    <property type="entry name" value="DPCK"/>
    <property type="match status" value="1"/>
</dbReference>
<keyword evidence="14" id="KW-0456">Lyase</keyword>
<dbReference type="Gene3D" id="3.40.50.300">
    <property type="entry name" value="P-loop containing nucleotide triphosphate hydrolases"/>
    <property type="match status" value="1"/>
</dbReference>
<dbReference type="InterPro" id="IPR015886">
    <property type="entry name" value="H2TH_FPG"/>
</dbReference>
<dbReference type="InterPro" id="IPR001977">
    <property type="entry name" value="Depp_CoAkinase"/>
</dbReference>
<dbReference type="GO" id="GO:0005524">
    <property type="term" value="F:ATP binding"/>
    <property type="evidence" value="ECO:0007669"/>
    <property type="project" value="UniProtKB-KW"/>
</dbReference>
<dbReference type="Pfam" id="PF01121">
    <property type="entry name" value="CoaE"/>
    <property type="match status" value="1"/>
</dbReference>
<comment type="catalytic activity">
    <reaction evidence="17">
        <text>2'-deoxyribonucleotide-(2'-deoxyribose 5'-phosphate)-2'-deoxyribonucleotide-DNA = a 3'-end 2'-deoxyribonucleotide-(2,3-dehydro-2,3-deoxyribose 5'-phosphate)-DNA + a 5'-end 5'-phospho-2'-deoxyribonucleoside-DNA + H(+)</text>
        <dbReference type="Rhea" id="RHEA:66592"/>
        <dbReference type="Rhea" id="RHEA-COMP:13180"/>
        <dbReference type="Rhea" id="RHEA-COMP:16897"/>
        <dbReference type="Rhea" id="RHEA-COMP:17067"/>
        <dbReference type="ChEBI" id="CHEBI:15378"/>
        <dbReference type="ChEBI" id="CHEBI:136412"/>
        <dbReference type="ChEBI" id="CHEBI:157695"/>
        <dbReference type="ChEBI" id="CHEBI:167181"/>
        <dbReference type="EC" id="4.2.99.18"/>
    </reaction>
</comment>
<keyword evidence="5" id="KW-0479">Metal-binding</keyword>
<evidence type="ECO:0000256" key="5">
    <source>
        <dbReference type="ARBA" id="ARBA00022723"/>
    </source>
</evidence>
<accession>A0A9D9DHV0</accession>
<evidence type="ECO:0000256" key="2">
    <source>
        <dbReference type="ARBA" id="ARBA00001947"/>
    </source>
</evidence>
<protein>
    <recommendedName>
        <fullName evidence="18">Dephospho-CoA kinase</fullName>
        <ecNumber evidence="18">2.7.1.24</ecNumber>
    </recommendedName>
</protein>
<comment type="catalytic activity">
    <reaction evidence="1">
        <text>Hydrolysis of DNA containing ring-opened 7-methylguanine residues, releasing 2,6-diamino-4-hydroxy-5-(N-methyl)formamidopyrimidine.</text>
        <dbReference type="EC" id="3.2.2.23"/>
    </reaction>
</comment>
<evidence type="ECO:0000256" key="13">
    <source>
        <dbReference type="ARBA" id="ARBA00023204"/>
    </source>
</evidence>
<dbReference type="PROSITE" id="PS51068">
    <property type="entry name" value="FPG_CAT"/>
    <property type="match status" value="1"/>
</dbReference>
<dbReference type="CDD" id="cd02022">
    <property type="entry name" value="DPCK"/>
    <property type="match status" value="1"/>
</dbReference>
<dbReference type="SUPFAM" id="SSF57716">
    <property type="entry name" value="Glucocorticoid receptor-like (DNA-binding domain)"/>
    <property type="match status" value="1"/>
</dbReference>
<dbReference type="PANTHER" id="PTHR22993">
    <property type="entry name" value="FORMAMIDOPYRIMIDINE-DNA GLYCOSYLASE"/>
    <property type="match status" value="1"/>
</dbReference>
<dbReference type="GO" id="GO:0008270">
    <property type="term" value="F:zinc ion binding"/>
    <property type="evidence" value="ECO:0007669"/>
    <property type="project" value="UniProtKB-KW"/>
</dbReference>
<sequence>ISKVEVYYNRLVLSNLNKFKKKLINATFIDLTRYGKYLFFHLDNGYTLISHLRMEGKYRYTKENYRIKSTSAVFFLKNGYYLSYDDTRKFGIMYLCKNEEVDSLPMIEKLGIEANKVTLNDEETLYSKFNKKKKIKELLLDQSILCGIGNIYADEILYASKINPFTLGNQLTHLDIKNIIINSNKILQKAIELGGSTIHSFHPSEGVDGKFQAVLKCYGKEGEKCPICGSTFHKEFIGGRGTTFCPNCQINPNLKKAIGITGPIGSGKTTLLNYLNSKGYYTISSDEEIHKLYLDENISKKLSKILETNFNYQDENSKKIVRKILVNNLDKKKQVEDYLYPILENKLINEIKNHNKIAIEVPLLFNAHFEYMFKKIFVITINKEKQISNLSKRNIDTKNMLKLNNNYNYNKENKDVVLIENNGDLQAFYNKIDTFLD</sequence>
<evidence type="ECO:0000256" key="18">
    <source>
        <dbReference type="NCBIfam" id="TIGR00152"/>
    </source>
</evidence>
<evidence type="ECO:0000313" key="23">
    <source>
        <dbReference type="Proteomes" id="UP000823613"/>
    </source>
</evidence>
<organism evidence="22 23">
    <name type="scientific">Candidatus Onthovivens merdipullorum</name>
    <dbReference type="NCBI Taxonomy" id="2840889"/>
    <lineage>
        <taxon>Bacteria</taxon>
        <taxon>Bacillati</taxon>
        <taxon>Bacillota</taxon>
        <taxon>Bacilli</taxon>
        <taxon>Bacillales</taxon>
        <taxon>Candidatus Onthovivens</taxon>
    </lineage>
</organism>
<keyword evidence="10" id="KW-0862">Zinc</keyword>
<keyword evidence="12" id="KW-0238">DNA-binding</keyword>
<evidence type="ECO:0000256" key="10">
    <source>
        <dbReference type="ARBA" id="ARBA00022833"/>
    </source>
</evidence>
<evidence type="ECO:0000256" key="8">
    <source>
        <dbReference type="ARBA" id="ARBA00022771"/>
    </source>
</evidence>
<dbReference type="InterPro" id="IPR027417">
    <property type="entry name" value="P-loop_NTPase"/>
</dbReference>
<dbReference type="GO" id="GO:0003684">
    <property type="term" value="F:damaged DNA binding"/>
    <property type="evidence" value="ECO:0007669"/>
    <property type="project" value="InterPro"/>
</dbReference>
<comment type="subunit">
    <text evidence="4">Monomer.</text>
</comment>
<reference evidence="22" key="2">
    <citation type="journal article" date="2021" name="PeerJ">
        <title>Extensive microbial diversity within the chicken gut microbiome revealed by metagenomics and culture.</title>
        <authorList>
            <person name="Gilroy R."/>
            <person name="Ravi A."/>
            <person name="Getino M."/>
            <person name="Pursley I."/>
            <person name="Horton D.L."/>
            <person name="Alikhan N.F."/>
            <person name="Baker D."/>
            <person name="Gharbi K."/>
            <person name="Hall N."/>
            <person name="Watson M."/>
            <person name="Adriaenssens E.M."/>
            <person name="Foster-Nyarko E."/>
            <person name="Jarju S."/>
            <person name="Secka A."/>
            <person name="Antonio M."/>
            <person name="Oren A."/>
            <person name="Chaudhuri R.R."/>
            <person name="La Ragione R."/>
            <person name="Hildebrand F."/>
            <person name="Pallen M.J."/>
        </authorList>
    </citation>
    <scope>NUCLEOTIDE SEQUENCE</scope>
    <source>
        <strain evidence="22">11159</strain>
    </source>
</reference>
<dbReference type="Gene3D" id="1.10.8.50">
    <property type="match status" value="1"/>
</dbReference>
<dbReference type="SUPFAM" id="SSF46946">
    <property type="entry name" value="S13-like H2TH domain"/>
    <property type="match status" value="1"/>
</dbReference>
<dbReference type="Proteomes" id="UP000823613">
    <property type="component" value="Unassembled WGS sequence"/>
</dbReference>
<dbReference type="Pfam" id="PF01149">
    <property type="entry name" value="Fapy_DNA_glyco"/>
    <property type="match status" value="1"/>
</dbReference>
<dbReference type="Pfam" id="PF06831">
    <property type="entry name" value="H2TH"/>
    <property type="match status" value="1"/>
</dbReference>
<keyword evidence="13" id="KW-0234">DNA repair</keyword>
<dbReference type="InterPro" id="IPR035937">
    <property type="entry name" value="FPG_N"/>
</dbReference>
<evidence type="ECO:0000256" key="7">
    <source>
        <dbReference type="ARBA" id="ARBA00022763"/>
    </source>
</evidence>
<dbReference type="GO" id="GO:0003690">
    <property type="term" value="F:double-stranded DNA binding"/>
    <property type="evidence" value="ECO:0007669"/>
    <property type="project" value="UniProtKB-ARBA"/>
</dbReference>
<dbReference type="Pfam" id="PF06827">
    <property type="entry name" value="zf-FPG_IleRS"/>
    <property type="match status" value="1"/>
</dbReference>
<keyword evidence="9 22" id="KW-0378">Hydrolase</keyword>
<dbReference type="NCBIfam" id="TIGR00152">
    <property type="entry name" value="dephospho-CoA kinase"/>
    <property type="match status" value="1"/>
</dbReference>
<dbReference type="GO" id="GO:0015937">
    <property type="term" value="P:coenzyme A biosynthetic process"/>
    <property type="evidence" value="ECO:0007669"/>
    <property type="project" value="UniProtKB-UniRule"/>
</dbReference>
<dbReference type="EMBL" id="JADIMY010000060">
    <property type="protein sequence ID" value="MBO8427466.1"/>
    <property type="molecule type" value="Genomic_DNA"/>
</dbReference>
<evidence type="ECO:0000256" key="3">
    <source>
        <dbReference type="ARBA" id="ARBA00009409"/>
    </source>
</evidence>
<dbReference type="InterPro" id="IPR010663">
    <property type="entry name" value="Znf_FPG/IleRS"/>
</dbReference>
<comment type="caution">
    <text evidence="22">The sequence shown here is derived from an EMBL/GenBank/DDBJ whole genome shotgun (WGS) entry which is preliminary data.</text>
</comment>
<dbReference type="InterPro" id="IPR010979">
    <property type="entry name" value="Ribosomal_uS13-like_H2TH"/>
</dbReference>
<dbReference type="FunFam" id="1.10.8.50:FF:000003">
    <property type="entry name" value="Formamidopyrimidine-DNA glycosylase"/>
    <property type="match status" value="1"/>
</dbReference>
<dbReference type="PROSITE" id="PS51066">
    <property type="entry name" value="ZF_FPG_2"/>
    <property type="match status" value="1"/>
</dbReference>
<feature type="domain" description="FPG-type" evidence="20">
    <location>
        <begin position="216"/>
        <end position="250"/>
    </location>
</feature>
<keyword evidence="15" id="KW-0511">Multifunctional enzyme</keyword>
<evidence type="ECO:0000256" key="16">
    <source>
        <dbReference type="ARBA" id="ARBA00023295"/>
    </source>
</evidence>
<dbReference type="NCBIfam" id="NF002211">
    <property type="entry name" value="PRK01103.1"/>
    <property type="match status" value="1"/>
</dbReference>
<evidence type="ECO:0000313" key="22">
    <source>
        <dbReference type="EMBL" id="MBO8427466.1"/>
    </source>
</evidence>
<dbReference type="GO" id="GO:0005737">
    <property type="term" value="C:cytoplasm"/>
    <property type="evidence" value="ECO:0007669"/>
    <property type="project" value="UniProtKB-UniRule"/>
</dbReference>
<evidence type="ECO:0000256" key="9">
    <source>
        <dbReference type="ARBA" id="ARBA00022801"/>
    </source>
</evidence>
<dbReference type="GO" id="GO:0034039">
    <property type="term" value="F:8-oxo-7,8-dihydroguanine DNA N-glycosylase activity"/>
    <property type="evidence" value="ECO:0007669"/>
    <property type="project" value="TreeGrafter"/>
</dbReference>
<dbReference type="GO" id="GO:0006284">
    <property type="term" value="P:base-excision repair"/>
    <property type="evidence" value="ECO:0007669"/>
    <property type="project" value="InterPro"/>
</dbReference>
<dbReference type="InterPro" id="IPR020629">
    <property type="entry name" value="FPG_Glyclase"/>
</dbReference>
<proteinExistence type="inferred from homology"/>
<keyword evidence="6" id="KW-0547">Nucleotide-binding</keyword>
<evidence type="ECO:0000256" key="17">
    <source>
        <dbReference type="ARBA" id="ARBA00044632"/>
    </source>
</evidence>
<keyword evidence="7" id="KW-0227">DNA damage</keyword>
<dbReference type="PANTHER" id="PTHR22993:SF9">
    <property type="entry name" value="FORMAMIDOPYRIMIDINE-DNA GLYCOSYLASE"/>
    <property type="match status" value="1"/>
</dbReference>
<dbReference type="SMART" id="SM00898">
    <property type="entry name" value="Fapy_DNA_glyco"/>
    <property type="match status" value="1"/>
</dbReference>
<dbReference type="InterPro" id="IPR012319">
    <property type="entry name" value="FPG_cat"/>
</dbReference>
<dbReference type="GO" id="GO:0004140">
    <property type="term" value="F:dephospho-CoA kinase activity"/>
    <property type="evidence" value="ECO:0007669"/>
    <property type="project" value="UniProtKB-UniRule"/>
</dbReference>